<dbReference type="Pfam" id="PF01915">
    <property type="entry name" value="Glyco_hydro_3_C"/>
    <property type="match status" value="1"/>
</dbReference>
<proteinExistence type="inferred from homology"/>
<dbReference type="Gene3D" id="2.60.120.380">
    <property type="match status" value="1"/>
</dbReference>
<dbReference type="GO" id="GO:0008422">
    <property type="term" value="F:beta-glucosidase activity"/>
    <property type="evidence" value="ECO:0007669"/>
    <property type="project" value="UniProtKB-ARBA"/>
</dbReference>
<dbReference type="CDD" id="cd04084">
    <property type="entry name" value="CBM6_xylanase-like"/>
    <property type="match status" value="1"/>
</dbReference>
<dbReference type="InterPro" id="IPR006584">
    <property type="entry name" value="Cellulose-bd_IV"/>
</dbReference>
<evidence type="ECO:0000256" key="3">
    <source>
        <dbReference type="ARBA" id="ARBA00022801"/>
    </source>
</evidence>
<evidence type="ECO:0000256" key="1">
    <source>
        <dbReference type="ARBA" id="ARBA00005336"/>
    </source>
</evidence>
<dbReference type="SUPFAM" id="SSF52279">
    <property type="entry name" value="Beta-D-glucan exohydrolase, C-terminal domain"/>
    <property type="match status" value="1"/>
</dbReference>
<keyword evidence="6" id="KW-1185">Reference proteome</keyword>
<protein>
    <submittedName>
        <fullName evidence="5">Carbohydrate-binding protein</fullName>
    </submittedName>
</protein>
<dbReference type="Gene3D" id="3.40.50.1700">
    <property type="entry name" value="Glycoside hydrolase family 3 C-terminal domain"/>
    <property type="match status" value="1"/>
</dbReference>
<dbReference type="Proteomes" id="UP000515679">
    <property type="component" value="Chromosome"/>
</dbReference>
<evidence type="ECO:0000313" key="5">
    <source>
        <dbReference type="EMBL" id="QMV44503.1"/>
    </source>
</evidence>
<keyword evidence="3" id="KW-0378">Hydrolase</keyword>
<evidence type="ECO:0000259" key="4">
    <source>
        <dbReference type="PROSITE" id="PS51175"/>
    </source>
</evidence>
<feature type="domain" description="CBM6" evidence="4">
    <location>
        <begin position="823"/>
        <end position="939"/>
    </location>
</feature>
<dbReference type="SMART" id="SM00606">
    <property type="entry name" value="CBD_IV"/>
    <property type="match status" value="1"/>
</dbReference>
<dbReference type="InterPro" id="IPR008999">
    <property type="entry name" value="Actin-crosslinking"/>
</dbReference>
<dbReference type="InterPro" id="IPR005084">
    <property type="entry name" value="CBM6"/>
</dbReference>
<dbReference type="Pfam" id="PF03422">
    <property type="entry name" value="CBM_6"/>
    <property type="match status" value="1"/>
</dbReference>
<dbReference type="InterPro" id="IPR017853">
    <property type="entry name" value="GH"/>
</dbReference>
<dbReference type="InterPro" id="IPR036962">
    <property type="entry name" value="Glyco_hydro_3_N_sf"/>
</dbReference>
<dbReference type="InterPro" id="IPR013783">
    <property type="entry name" value="Ig-like_fold"/>
</dbReference>
<dbReference type="AlphaFoldDB" id="A0A7G5C5L9"/>
<dbReference type="SMART" id="SM01217">
    <property type="entry name" value="Fn3_like"/>
    <property type="match status" value="1"/>
</dbReference>
<dbReference type="GO" id="GO:0046556">
    <property type="term" value="F:alpha-L-arabinofuranosidase activity"/>
    <property type="evidence" value="ECO:0007669"/>
    <property type="project" value="TreeGrafter"/>
</dbReference>
<dbReference type="InterPro" id="IPR002772">
    <property type="entry name" value="Glyco_hydro_3_C"/>
</dbReference>
<dbReference type="CDD" id="cd23343">
    <property type="entry name" value="beta-trefoil_FSCN_BglX-like"/>
    <property type="match status" value="1"/>
</dbReference>
<dbReference type="GO" id="GO:0031222">
    <property type="term" value="P:arabinan catabolic process"/>
    <property type="evidence" value="ECO:0007669"/>
    <property type="project" value="TreeGrafter"/>
</dbReference>
<dbReference type="InterPro" id="IPR026891">
    <property type="entry name" value="Fn3-like"/>
</dbReference>
<dbReference type="PRINTS" id="PR00133">
    <property type="entry name" value="GLHYDRLASE3"/>
</dbReference>
<comment type="similarity">
    <text evidence="1">Belongs to the glycosyl hydrolase 3 family.</text>
</comment>
<dbReference type="SUPFAM" id="SSF51445">
    <property type="entry name" value="(Trans)glycosidases"/>
    <property type="match status" value="1"/>
</dbReference>
<sequence length="940" mass="103684">MTEKYEYRFQNPDLPLAERVSDLVSQLTLDEKINLMCQYQDEIARLGIKAYKHGTEAAHGMAWLGEATSFPQPIGLACTWDTELLQRVGSVIGDEARGFYKRNPAINGLTLWAPTVDMERDPRWGRTEEAYGEDPHLTGKLSTALTRGLQGDDPFYLKSVASLKHFIGNNNEIDRGECSVSIDPRNMKEYYLKAFEIPFKEGQAKSMMTAYNSVNGVPANLNPDVKRVVKQEWGMDGFVVSDAGDVLGTVNEHKYVETYKEAVALTIKAGVDSITDDHDISKQAIRDALAEGLLTEQDLDAALANTFRVRFRLGEFDPDSRNPYAAIDESVILQPDHIALSLEAVKKSIVLLKNENGALPLQAEKLKKVAVIGPLGGKVYRDWYSGTLPYATTPLEGIRKLLSADDRSVTFASGCDHVKLKSIANGKYVALTQEDKQPLAANQPSADNAEIFEVSDWGWNSHTLISGTNGLYLTTDDSKVTASSEHIWEWFTKEVFHVRHDNEAATLTTWNDRPVTVDAASGNLNVQDGSVKDADAFTFEKVVDGLNVAVETARDADVAVVLVGNHPLINGKETIDRPDLTLAASQEKLIKEVYAANPNTIVVIVGSYPYAINWVNEHIPAVLYCSHAGHEIGTALADVLFGHYNPAGRLNMTWYESVNQLGEFMDYDIIKSERTYQYFAGKPLYPFGHGLSYTAFQYDDLKLDSDRIAEGDRVTATLLVTNTGTSDGEEVVQLYTRSGPSRVKRPLRQLQGFKRIALAAGESTEVAFELVASDLAFWDVTRDKFCLESGQCTLMIGSSSSDVRLNSTITVAGETIPARNLLLNTKAVNYDDYEGVLIGENTEGGDSVVTSSPLAWIRFDDVALRSDIRSFEARVVCSEDARIEIRIDSPDGQLAGSCDVSGSRSGWHTVTCPAELPDGNRSVYFVFKGELRIGSFQFRS</sequence>
<dbReference type="PANTHER" id="PTHR42721:SF3">
    <property type="entry name" value="BETA-D-XYLOSIDASE 5-RELATED"/>
    <property type="match status" value="1"/>
</dbReference>
<dbReference type="Gene3D" id="2.60.40.10">
    <property type="entry name" value="Immunoglobulins"/>
    <property type="match status" value="1"/>
</dbReference>
<dbReference type="InterPro" id="IPR008979">
    <property type="entry name" value="Galactose-bd-like_sf"/>
</dbReference>
<evidence type="ECO:0000256" key="2">
    <source>
        <dbReference type="ARBA" id="ARBA00022729"/>
    </source>
</evidence>
<dbReference type="EMBL" id="CP041969">
    <property type="protein sequence ID" value="QMV44503.1"/>
    <property type="molecule type" value="Genomic_DNA"/>
</dbReference>
<dbReference type="InterPro" id="IPR036881">
    <property type="entry name" value="Glyco_hydro_3_C_sf"/>
</dbReference>
<dbReference type="FunFam" id="2.60.40.10:FF:000495">
    <property type="entry name" value="Periplasmic beta-glucosidase"/>
    <property type="match status" value="1"/>
</dbReference>
<dbReference type="GO" id="GO:0030246">
    <property type="term" value="F:carbohydrate binding"/>
    <property type="evidence" value="ECO:0007669"/>
    <property type="project" value="InterPro"/>
</dbReference>
<dbReference type="KEGG" id="cchl:FPL14_27525"/>
<gene>
    <name evidence="5" type="ORF">FPL14_27525</name>
</gene>
<dbReference type="SUPFAM" id="SSF49785">
    <property type="entry name" value="Galactose-binding domain-like"/>
    <property type="match status" value="1"/>
</dbReference>
<dbReference type="PANTHER" id="PTHR42721">
    <property type="entry name" value="SUGAR HYDROLASE-RELATED"/>
    <property type="match status" value="1"/>
</dbReference>
<dbReference type="GO" id="GO:0009044">
    <property type="term" value="F:xylan 1,4-beta-xylosidase activity"/>
    <property type="evidence" value="ECO:0007669"/>
    <property type="project" value="InterPro"/>
</dbReference>
<dbReference type="Gene3D" id="2.60.120.260">
    <property type="entry name" value="Galactose-binding domain-like"/>
    <property type="match status" value="1"/>
</dbReference>
<dbReference type="InterPro" id="IPR001764">
    <property type="entry name" value="Glyco_hydro_3_N"/>
</dbReference>
<name>A0A7G5C5L9_9BACL</name>
<dbReference type="GO" id="GO:0045493">
    <property type="term" value="P:xylan catabolic process"/>
    <property type="evidence" value="ECO:0007669"/>
    <property type="project" value="InterPro"/>
</dbReference>
<dbReference type="Gene3D" id="3.20.20.300">
    <property type="entry name" value="Glycoside hydrolase, family 3, N-terminal domain"/>
    <property type="match status" value="1"/>
</dbReference>
<keyword evidence="2" id="KW-0732">Signal</keyword>
<organism evidence="5 6">
    <name type="scientific">Cohnella cholangitidis</name>
    <dbReference type="NCBI Taxonomy" id="2598458"/>
    <lineage>
        <taxon>Bacteria</taxon>
        <taxon>Bacillati</taxon>
        <taxon>Bacillota</taxon>
        <taxon>Bacilli</taxon>
        <taxon>Bacillales</taxon>
        <taxon>Paenibacillaceae</taxon>
        <taxon>Cohnella</taxon>
    </lineage>
</organism>
<dbReference type="SUPFAM" id="SSF50405">
    <property type="entry name" value="Actin-crosslinking proteins"/>
    <property type="match status" value="1"/>
</dbReference>
<dbReference type="PROSITE" id="PS51175">
    <property type="entry name" value="CBM6"/>
    <property type="match status" value="1"/>
</dbReference>
<dbReference type="Pfam" id="PF14310">
    <property type="entry name" value="Fn3-like"/>
    <property type="match status" value="1"/>
</dbReference>
<dbReference type="RefSeq" id="WP_182300746.1">
    <property type="nucleotide sequence ID" value="NZ_CP041969.1"/>
</dbReference>
<evidence type="ECO:0000313" key="6">
    <source>
        <dbReference type="Proteomes" id="UP000515679"/>
    </source>
</evidence>
<reference evidence="5 6" key="1">
    <citation type="submission" date="2019-07" db="EMBL/GenBank/DDBJ databases">
        <authorList>
            <person name="Kim J.K."/>
            <person name="Cheong H.-M."/>
            <person name="Choi Y."/>
            <person name="Hwang K.J."/>
            <person name="Lee S."/>
            <person name="Choi C."/>
        </authorList>
    </citation>
    <scope>NUCLEOTIDE SEQUENCE [LARGE SCALE GENOMIC DNA]</scope>
    <source>
        <strain evidence="5 6">KS 22</strain>
    </source>
</reference>
<accession>A0A7G5C5L9</accession>
<dbReference type="Pfam" id="PF00933">
    <property type="entry name" value="Glyco_hydro_3"/>
    <property type="match status" value="1"/>
</dbReference>
<dbReference type="InterPro" id="IPR044993">
    <property type="entry name" value="BXL"/>
</dbReference>